<keyword evidence="3" id="KW-1185">Reference proteome</keyword>
<dbReference type="OrthoDB" id="3253623at2759"/>
<dbReference type="STRING" id="1314777.A0A164PXC4"/>
<dbReference type="EMBL" id="KV419430">
    <property type="protein sequence ID" value="KZS89122.1"/>
    <property type="molecule type" value="Genomic_DNA"/>
</dbReference>
<feature type="chain" id="PRO_5007852449" evidence="1">
    <location>
        <begin position="22"/>
        <end position="217"/>
    </location>
</feature>
<proteinExistence type="predicted"/>
<name>A0A164PXC4_9AGAM</name>
<evidence type="ECO:0000313" key="3">
    <source>
        <dbReference type="Proteomes" id="UP000076722"/>
    </source>
</evidence>
<dbReference type="Proteomes" id="UP000076722">
    <property type="component" value="Unassembled WGS sequence"/>
</dbReference>
<gene>
    <name evidence="2" type="ORF">SISNIDRAFT_417214</name>
</gene>
<feature type="signal peptide" evidence="1">
    <location>
        <begin position="1"/>
        <end position="21"/>
    </location>
</feature>
<dbReference type="AlphaFoldDB" id="A0A164PXC4"/>
<protein>
    <submittedName>
        <fullName evidence="2">Uncharacterized protein</fullName>
    </submittedName>
</protein>
<reference evidence="2 3" key="1">
    <citation type="journal article" date="2016" name="Mol. Biol. Evol.">
        <title>Comparative Genomics of Early-Diverging Mushroom-Forming Fungi Provides Insights into the Origins of Lignocellulose Decay Capabilities.</title>
        <authorList>
            <person name="Nagy L.G."/>
            <person name="Riley R."/>
            <person name="Tritt A."/>
            <person name="Adam C."/>
            <person name="Daum C."/>
            <person name="Floudas D."/>
            <person name="Sun H."/>
            <person name="Yadav J.S."/>
            <person name="Pangilinan J."/>
            <person name="Larsson K.H."/>
            <person name="Matsuura K."/>
            <person name="Barry K."/>
            <person name="Labutti K."/>
            <person name="Kuo R."/>
            <person name="Ohm R.A."/>
            <person name="Bhattacharya S.S."/>
            <person name="Shirouzu T."/>
            <person name="Yoshinaga Y."/>
            <person name="Martin F.M."/>
            <person name="Grigoriev I.V."/>
            <person name="Hibbett D.S."/>
        </authorList>
    </citation>
    <scope>NUCLEOTIDE SEQUENCE [LARGE SCALE GENOMIC DNA]</scope>
    <source>
        <strain evidence="2 3">HHB9708</strain>
    </source>
</reference>
<feature type="non-terminal residue" evidence="2">
    <location>
        <position position="217"/>
    </location>
</feature>
<evidence type="ECO:0000256" key="1">
    <source>
        <dbReference type="SAM" id="SignalP"/>
    </source>
</evidence>
<keyword evidence="1" id="KW-0732">Signal</keyword>
<sequence>MGFIQSLFEWIIAILLPHLSTTPTSWIHWLRSPAPNPRKIYRLLDLLPETRTYICCPKCFACYPEDTSERCCTFRTARHSPSCGTPLFKTKHPDRPIRKYVHQDLSHWLARLLARPDMEAIMDARTRRVMEDRPTEMQDIWDGDVFRNFKDDDGSLFFVEGNEGRYAFSLNVDGFNPEGNRHGGRSASVEAIYMVCPNLPPSLRYKVENVYVAGLVP</sequence>
<accession>A0A164PXC4</accession>
<organism evidence="2 3">
    <name type="scientific">Sistotremastrum niveocremeum HHB9708</name>
    <dbReference type="NCBI Taxonomy" id="1314777"/>
    <lineage>
        <taxon>Eukaryota</taxon>
        <taxon>Fungi</taxon>
        <taxon>Dikarya</taxon>
        <taxon>Basidiomycota</taxon>
        <taxon>Agaricomycotina</taxon>
        <taxon>Agaricomycetes</taxon>
        <taxon>Sistotremastrales</taxon>
        <taxon>Sistotremastraceae</taxon>
        <taxon>Sertulicium</taxon>
        <taxon>Sertulicium niveocremeum</taxon>
    </lineage>
</organism>
<evidence type="ECO:0000313" key="2">
    <source>
        <dbReference type="EMBL" id="KZS89122.1"/>
    </source>
</evidence>